<sequence>MAGGLFGRAFVFNEKCIVFSILCMMLFLYKPVFKNNYMLYFTLFIIFVVAYVAMAWYDYYFNCDLVSLRRGKYSITGMLKPPTSSPEVKDEDAALEKIDHDRRMYLIYAIHLLFIVPVLGYISYYRKKSNEFIYPTIGVLAVFTAGYHGAALMTGAH</sequence>
<reference evidence="2" key="1">
    <citation type="journal article" date="2020" name="Nature">
        <title>Giant virus diversity and host interactions through global metagenomics.</title>
        <authorList>
            <person name="Schulz F."/>
            <person name="Roux S."/>
            <person name="Paez-Espino D."/>
            <person name="Jungbluth S."/>
            <person name="Walsh D.A."/>
            <person name="Denef V.J."/>
            <person name="McMahon K.D."/>
            <person name="Konstantinidis K.T."/>
            <person name="Eloe-Fadrosh E.A."/>
            <person name="Kyrpides N.C."/>
            <person name="Woyke T."/>
        </authorList>
    </citation>
    <scope>NUCLEOTIDE SEQUENCE</scope>
    <source>
        <strain evidence="2">GVMAG-M-3300020166-5</strain>
    </source>
</reference>
<proteinExistence type="predicted"/>
<organism evidence="2">
    <name type="scientific">viral metagenome</name>
    <dbReference type="NCBI Taxonomy" id="1070528"/>
    <lineage>
        <taxon>unclassified sequences</taxon>
        <taxon>metagenomes</taxon>
        <taxon>organismal metagenomes</taxon>
    </lineage>
</organism>
<keyword evidence="1" id="KW-0812">Transmembrane</keyword>
<feature type="transmembrane region" description="Helical" evidence="1">
    <location>
        <begin position="132"/>
        <end position="153"/>
    </location>
</feature>
<protein>
    <submittedName>
        <fullName evidence="2">Uncharacterized protein</fullName>
    </submittedName>
</protein>
<accession>A0A6C0BZZ2</accession>
<name>A0A6C0BZZ2_9ZZZZ</name>
<feature type="transmembrane region" description="Helical" evidence="1">
    <location>
        <begin position="12"/>
        <end position="32"/>
    </location>
</feature>
<feature type="transmembrane region" description="Helical" evidence="1">
    <location>
        <begin position="38"/>
        <end position="60"/>
    </location>
</feature>
<evidence type="ECO:0000313" key="2">
    <source>
        <dbReference type="EMBL" id="QHS96863.1"/>
    </source>
</evidence>
<keyword evidence="1" id="KW-1133">Transmembrane helix</keyword>
<feature type="transmembrane region" description="Helical" evidence="1">
    <location>
        <begin position="105"/>
        <end position="126"/>
    </location>
</feature>
<dbReference type="EMBL" id="MN739280">
    <property type="protein sequence ID" value="QHS96863.1"/>
    <property type="molecule type" value="Genomic_DNA"/>
</dbReference>
<evidence type="ECO:0000256" key="1">
    <source>
        <dbReference type="SAM" id="Phobius"/>
    </source>
</evidence>
<keyword evidence="1" id="KW-0472">Membrane</keyword>
<dbReference type="AlphaFoldDB" id="A0A6C0BZZ2"/>